<dbReference type="AlphaFoldDB" id="A0A1I2W0Z4"/>
<dbReference type="SUPFAM" id="SSF51735">
    <property type="entry name" value="NAD(P)-binding Rossmann-fold domains"/>
    <property type="match status" value="1"/>
</dbReference>
<reference evidence="2 5" key="2">
    <citation type="submission" date="2020-07" db="EMBL/GenBank/DDBJ databases">
        <title>Sequencing the genomes of 1000 actinobacteria strains.</title>
        <authorList>
            <person name="Klenk H.-P."/>
        </authorList>
    </citation>
    <scope>NUCLEOTIDE SEQUENCE [LARGE SCALE GENOMIC DNA]</scope>
    <source>
        <strain evidence="2 5">DSM 45117</strain>
    </source>
</reference>
<dbReference type="PANTHER" id="PTHR43162:SF1">
    <property type="entry name" value="PRESTALK A DIFFERENTIATION PROTEIN A"/>
    <property type="match status" value="1"/>
</dbReference>
<sequence length="267" mass="28082">MTILVTGATGNVGRLVVDELLVAGETDVRALTTNPAKAALPAGVQVARGYLGRPETMPAALAGVDRMYLAPLTQTVREVVAMAVDAGVRHIVDLAGPAGSWWHEIEQVVEASGVAWTHLDVGEFMTNTFMWAGQIRTTGTVREPYPDAANAPIALEDIAAVAATALVEDGHQGRAYDLTGPQTLTRVELVRELGAALGRDVEFVRVSHAEAVEQLAPAMGEVAGWYVDGLAALAEHPQAVVPTVEKVTGRPGTTFATWARANVAAFS</sequence>
<feature type="domain" description="NmrA-like" evidence="1">
    <location>
        <begin position="2"/>
        <end position="217"/>
    </location>
</feature>
<dbReference type="STRING" id="504797.SAMN05421678_11038"/>
<dbReference type="EMBL" id="FOOI01000010">
    <property type="protein sequence ID" value="SFG95064.1"/>
    <property type="molecule type" value="Genomic_DNA"/>
</dbReference>
<dbReference type="EMBL" id="JACBZA010000001">
    <property type="protein sequence ID" value="NYH82806.1"/>
    <property type="molecule type" value="Genomic_DNA"/>
</dbReference>
<reference evidence="3 4" key="1">
    <citation type="submission" date="2016-10" db="EMBL/GenBank/DDBJ databases">
        <authorList>
            <person name="de Groot N.N."/>
        </authorList>
    </citation>
    <scope>NUCLEOTIDE SEQUENCE [LARGE SCALE GENOMIC DNA]</scope>
    <source>
        <strain evidence="3 4">CPCC 202808</strain>
    </source>
</reference>
<evidence type="ECO:0000313" key="5">
    <source>
        <dbReference type="Proteomes" id="UP000533017"/>
    </source>
</evidence>
<dbReference type="RefSeq" id="WP_092884695.1">
    <property type="nucleotide sequence ID" value="NZ_FOOI01000010.1"/>
</dbReference>
<evidence type="ECO:0000313" key="4">
    <source>
        <dbReference type="Proteomes" id="UP000199052"/>
    </source>
</evidence>
<gene>
    <name evidence="2" type="ORF">FHR37_001657</name>
    <name evidence="3" type="ORF">SAMN05421678_11038</name>
</gene>
<accession>A0A1I2W0Z4</accession>
<evidence type="ECO:0000313" key="2">
    <source>
        <dbReference type="EMBL" id="NYH82806.1"/>
    </source>
</evidence>
<dbReference type="InterPro" id="IPR036291">
    <property type="entry name" value="NAD(P)-bd_dom_sf"/>
</dbReference>
<proteinExistence type="predicted"/>
<dbReference type="PANTHER" id="PTHR43162">
    <property type="match status" value="1"/>
</dbReference>
<dbReference type="OrthoDB" id="5510591at2"/>
<evidence type="ECO:0000259" key="1">
    <source>
        <dbReference type="Pfam" id="PF05368"/>
    </source>
</evidence>
<dbReference type="Proteomes" id="UP000199052">
    <property type="component" value="Unassembled WGS sequence"/>
</dbReference>
<organism evidence="3 4">
    <name type="scientific">Actinopolymorpha cephalotaxi</name>
    <dbReference type="NCBI Taxonomy" id="504797"/>
    <lineage>
        <taxon>Bacteria</taxon>
        <taxon>Bacillati</taxon>
        <taxon>Actinomycetota</taxon>
        <taxon>Actinomycetes</taxon>
        <taxon>Propionibacteriales</taxon>
        <taxon>Actinopolymorphaceae</taxon>
        <taxon>Actinopolymorpha</taxon>
    </lineage>
</organism>
<protein>
    <submittedName>
        <fullName evidence="3">Uncharacterized conserved protein YbjT, contains NAD(P)-binding and DUF2867 domains</fullName>
    </submittedName>
    <submittedName>
        <fullName evidence="2">Uncharacterized protein YbjT (DUF2867 family)</fullName>
    </submittedName>
</protein>
<dbReference type="Proteomes" id="UP000533017">
    <property type="component" value="Unassembled WGS sequence"/>
</dbReference>
<dbReference type="Gene3D" id="3.40.50.720">
    <property type="entry name" value="NAD(P)-binding Rossmann-like Domain"/>
    <property type="match status" value="1"/>
</dbReference>
<keyword evidence="5" id="KW-1185">Reference proteome</keyword>
<name>A0A1I2W0Z4_9ACTN</name>
<evidence type="ECO:0000313" key="3">
    <source>
        <dbReference type="EMBL" id="SFG95064.1"/>
    </source>
</evidence>
<dbReference type="Pfam" id="PF05368">
    <property type="entry name" value="NmrA"/>
    <property type="match status" value="1"/>
</dbReference>
<dbReference type="InterPro" id="IPR008030">
    <property type="entry name" value="NmrA-like"/>
</dbReference>
<dbReference type="InterPro" id="IPR051604">
    <property type="entry name" value="Ergot_Alk_Oxidoreductase"/>
</dbReference>
<dbReference type="Gene3D" id="3.90.25.10">
    <property type="entry name" value="UDP-galactose 4-epimerase, domain 1"/>
    <property type="match status" value="1"/>
</dbReference>